<evidence type="ECO:0000313" key="1">
    <source>
        <dbReference type="EMBL" id="NLR94918.1"/>
    </source>
</evidence>
<proteinExistence type="predicted"/>
<name>A0A7X8SR91_9BACT</name>
<evidence type="ECO:0000313" key="2">
    <source>
        <dbReference type="Proteomes" id="UP000585050"/>
    </source>
</evidence>
<reference evidence="1 2" key="1">
    <citation type="submission" date="2020-04" db="EMBL/GenBank/DDBJ databases">
        <title>Flammeovirga sp. SR4, a novel species isolated from seawater.</title>
        <authorList>
            <person name="Wang X."/>
        </authorList>
    </citation>
    <scope>NUCLEOTIDE SEQUENCE [LARGE SCALE GENOMIC DNA]</scope>
    <source>
        <strain evidence="1 2">SR4</strain>
    </source>
</reference>
<keyword evidence="2" id="KW-1185">Reference proteome</keyword>
<dbReference type="RefSeq" id="WP_168885628.1">
    <property type="nucleotide sequence ID" value="NZ_JABAIL010000016.1"/>
</dbReference>
<accession>A0A7X8SR91</accession>
<dbReference type="AlphaFoldDB" id="A0A7X8SR91"/>
<dbReference type="Proteomes" id="UP000585050">
    <property type="component" value="Unassembled WGS sequence"/>
</dbReference>
<protein>
    <submittedName>
        <fullName evidence="1">Uncharacterized protein</fullName>
    </submittedName>
</protein>
<comment type="caution">
    <text evidence="1">The sequence shown here is derived from an EMBL/GenBank/DDBJ whole genome shotgun (WGS) entry which is preliminary data.</text>
</comment>
<gene>
    <name evidence="1" type="ORF">HGP29_27175</name>
</gene>
<organism evidence="1 2">
    <name type="scientific">Flammeovirga agarivorans</name>
    <dbReference type="NCBI Taxonomy" id="2726742"/>
    <lineage>
        <taxon>Bacteria</taxon>
        <taxon>Pseudomonadati</taxon>
        <taxon>Bacteroidota</taxon>
        <taxon>Cytophagia</taxon>
        <taxon>Cytophagales</taxon>
        <taxon>Flammeovirgaceae</taxon>
        <taxon>Flammeovirga</taxon>
    </lineage>
</organism>
<dbReference type="EMBL" id="JABAIL010000016">
    <property type="protein sequence ID" value="NLR94918.1"/>
    <property type="molecule type" value="Genomic_DNA"/>
</dbReference>
<sequence length="131" mass="15146">MFKKIRLVEVLEVSNASKASFNSWFRLKETMNLFLAIERKNRSSKSTRENLENIFKRVRKKNGFLSIGELERAGAKSVSLDKKTGGYGNALIDVRLASAFLNRVCPEYVLLQVNSMQDFSYWFNNLKEVKK</sequence>